<dbReference type="Proteomes" id="UP000435357">
    <property type="component" value="Unassembled WGS sequence"/>
</dbReference>
<gene>
    <name evidence="1" type="ORF">F3059_11190</name>
</gene>
<accession>A0A6N6M5G8</accession>
<protein>
    <submittedName>
        <fullName evidence="1">Uncharacterized protein</fullName>
    </submittedName>
</protein>
<dbReference type="PANTHER" id="PTHR42754:SF1">
    <property type="entry name" value="LIPOPROTEIN"/>
    <property type="match status" value="1"/>
</dbReference>
<dbReference type="AlphaFoldDB" id="A0A6N6M5G8"/>
<organism evidence="1 2">
    <name type="scientific">Salibacter halophilus</name>
    <dbReference type="NCBI Taxonomy" id="1803916"/>
    <lineage>
        <taxon>Bacteria</taxon>
        <taxon>Pseudomonadati</taxon>
        <taxon>Bacteroidota</taxon>
        <taxon>Flavobacteriia</taxon>
        <taxon>Flavobacteriales</taxon>
        <taxon>Salibacteraceae</taxon>
        <taxon>Salibacter</taxon>
    </lineage>
</organism>
<dbReference type="OrthoDB" id="9811934at2"/>
<dbReference type="InterPro" id="IPR011047">
    <property type="entry name" value="Quinoprotein_ADH-like_sf"/>
</dbReference>
<reference evidence="1 2" key="1">
    <citation type="submission" date="2019-09" db="EMBL/GenBank/DDBJ databases">
        <title>Genomes of Cryomorphaceae.</title>
        <authorList>
            <person name="Bowman J.P."/>
        </authorList>
    </citation>
    <scope>NUCLEOTIDE SEQUENCE [LARGE SCALE GENOMIC DNA]</scope>
    <source>
        <strain evidence="1 2">KCTC 52047</strain>
    </source>
</reference>
<keyword evidence="2" id="KW-1185">Reference proteome</keyword>
<dbReference type="RefSeq" id="WP_151169265.1">
    <property type="nucleotide sequence ID" value="NZ_WACR01000009.1"/>
</dbReference>
<dbReference type="EMBL" id="WACR01000009">
    <property type="protein sequence ID" value="KAB1063200.1"/>
    <property type="molecule type" value="Genomic_DNA"/>
</dbReference>
<sequence length="244" mass="26165">MKVNTEDGTFEWNKTLGGTGDDVPKSLSQDSLGNYLLACTSNSPQGLGKTAQRYGGSDFWLLKLDSNANKVEDFSFGGSGFETEIRMTRNGNKTYLIGYSSSTFSGNKTVSVVGSGDYWLLQLDENFEIDWQISLGGDQSGEDFNSEIIASGDNDIYVIGSSNALPGTGNIGNNPEYGDMDYVVFNLDTLGNIDWTFRTGGSGNDFNTEAILLDNNQLFIAGRSTSGASGMKSEPAYGQLACLA</sequence>
<dbReference type="SUPFAM" id="SSF50998">
    <property type="entry name" value="Quinoprotein alcohol dehydrogenase-like"/>
    <property type="match status" value="1"/>
</dbReference>
<name>A0A6N6M5G8_9FLAO</name>
<evidence type="ECO:0000313" key="1">
    <source>
        <dbReference type="EMBL" id="KAB1063200.1"/>
    </source>
</evidence>
<comment type="caution">
    <text evidence="1">The sequence shown here is derived from an EMBL/GenBank/DDBJ whole genome shotgun (WGS) entry which is preliminary data.</text>
</comment>
<dbReference type="PANTHER" id="PTHR42754">
    <property type="entry name" value="ENDOGLUCANASE"/>
    <property type="match status" value="1"/>
</dbReference>
<proteinExistence type="predicted"/>
<evidence type="ECO:0000313" key="2">
    <source>
        <dbReference type="Proteomes" id="UP000435357"/>
    </source>
</evidence>